<reference evidence="3" key="1">
    <citation type="submission" date="2009-12" db="EMBL/GenBank/DDBJ databases">
        <title>Complete sequence of Treponema primitia strain ZAS-2.</title>
        <authorList>
            <person name="Tetu S.G."/>
            <person name="Matson E."/>
            <person name="Ren Q."/>
            <person name="Seshadri R."/>
            <person name="Elbourne L."/>
            <person name="Hassan K.A."/>
            <person name="Durkin A."/>
            <person name="Radune D."/>
            <person name="Mohamoud Y."/>
            <person name="Shay R."/>
            <person name="Jin S."/>
            <person name="Zhang X."/>
            <person name="Lucey K."/>
            <person name="Ballor N.R."/>
            <person name="Ottesen E."/>
            <person name="Rosenthal R."/>
            <person name="Allen A."/>
            <person name="Leadbetter J.R."/>
            <person name="Paulsen I.T."/>
        </authorList>
    </citation>
    <scope>NUCLEOTIDE SEQUENCE [LARGE SCALE GENOMIC DNA]</scope>
    <source>
        <strain evidence="3">ATCC BAA-887 / DSM 12427 / ZAS-2</strain>
    </source>
</reference>
<evidence type="ECO:0000313" key="2">
    <source>
        <dbReference type="EMBL" id="AEF86582.1"/>
    </source>
</evidence>
<accession>F5YL16</accession>
<dbReference type="GO" id="GO:0002949">
    <property type="term" value="P:tRNA threonylcarbamoyladenosine modification"/>
    <property type="evidence" value="ECO:0007669"/>
    <property type="project" value="InterPro"/>
</dbReference>
<sequence>MNILALDTSSQVLSAALSKGEDVWYFEVDGGLRHAELLMDVLDRLLGSAGLESGDIDLAACMKGPGSFTGLRIAFAAVKGLALALGIPMVSVPTLDCLAAPYASWPGLVIPALDAKKDRFFSALYREGERLGDFMDASPEEIAARIRALSGGDAQAGENVMITGPDGPLLYEKLKTAFGPGLFCDPGGKRGRARELLDIILKRGIIGSEEEYFSGPLYLRKSDAELSFGAK</sequence>
<dbReference type="Gene3D" id="3.30.420.40">
    <property type="match status" value="1"/>
</dbReference>
<dbReference type="Pfam" id="PF00814">
    <property type="entry name" value="TsaD"/>
    <property type="match status" value="1"/>
</dbReference>
<dbReference type="CDD" id="cd24032">
    <property type="entry name" value="ASKHA_NBD_TsaB"/>
    <property type="match status" value="1"/>
</dbReference>
<feature type="domain" description="Gcp-like" evidence="1">
    <location>
        <begin position="33"/>
        <end position="150"/>
    </location>
</feature>
<evidence type="ECO:0000313" key="3">
    <source>
        <dbReference type="Proteomes" id="UP000009223"/>
    </source>
</evidence>
<dbReference type="KEGG" id="tpi:TREPR_1924"/>
<dbReference type="STRING" id="545694.TREPR_1924"/>
<dbReference type="HOGENOM" id="CLU_064886_0_0_12"/>
<dbReference type="RefSeq" id="WP_015708229.1">
    <property type="nucleotide sequence ID" value="NC_015578.1"/>
</dbReference>
<reference evidence="2 3" key="2">
    <citation type="journal article" date="2011" name="ISME J.">
        <title>RNA-seq reveals cooperative metabolic interactions between two termite-gut spirochete species in co-culture.</title>
        <authorList>
            <person name="Rosenthal A.Z."/>
            <person name="Matson E.G."/>
            <person name="Eldar A."/>
            <person name="Leadbetter J.R."/>
        </authorList>
    </citation>
    <scope>NUCLEOTIDE SEQUENCE [LARGE SCALE GENOMIC DNA]</scope>
    <source>
        <strain evidence="3">ATCC BAA-887 / DSM 12427 / ZAS-2</strain>
    </source>
</reference>
<evidence type="ECO:0000259" key="1">
    <source>
        <dbReference type="Pfam" id="PF00814"/>
    </source>
</evidence>
<dbReference type="EMBL" id="CP001843">
    <property type="protein sequence ID" value="AEF86582.1"/>
    <property type="molecule type" value="Genomic_DNA"/>
</dbReference>
<dbReference type="NCBIfam" id="TIGR03725">
    <property type="entry name" value="T6A_YeaZ"/>
    <property type="match status" value="1"/>
</dbReference>
<keyword evidence="3" id="KW-1185">Reference proteome</keyword>
<dbReference type="InterPro" id="IPR043129">
    <property type="entry name" value="ATPase_NBD"/>
</dbReference>
<dbReference type="OrthoDB" id="9784166at2"/>
<dbReference type="eggNOG" id="COG1214">
    <property type="taxonomic scope" value="Bacteria"/>
</dbReference>
<protein>
    <submittedName>
        <fullName evidence="2">Peptidase, M22 family</fullName>
    </submittedName>
</protein>
<name>F5YL16_TREPZ</name>
<dbReference type="SUPFAM" id="SSF53067">
    <property type="entry name" value="Actin-like ATPase domain"/>
    <property type="match status" value="1"/>
</dbReference>
<dbReference type="Proteomes" id="UP000009223">
    <property type="component" value="Chromosome"/>
</dbReference>
<proteinExistence type="predicted"/>
<gene>
    <name evidence="2" type="ordered locus">TREPR_1924</name>
</gene>
<dbReference type="AlphaFoldDB" id="F5YL16"/>
<organism evidence="2 3">
    <name type="scientific">Treponema primitia (strain ATCC BAA-887 / DSM 12427 / ZAS-2)</name>
    <dbReference type="NCBI Taxonomy" id="545694"/>
    <lineage>
        <taxon>Bacteria</taxon>
        <taxon>Pseudomonadati</taxon>
        <taxon>Spirochaetota</taxon>
        <taxon>Spirochaetia</taxon>
        <taxon>Spirochaetales</taxon>
        <taxon>Treponemataceae</taxon>
        <taxon>Treponema</taxon>
    </lineage>
</organism>
<dbReference type="InterPro" id="IPR000905">
    <property type="entry name" value="Gcp-like_dom"/>
</dbReference>
<dbReference type="InterPro" id="IPR022496">
    <property type="entry name" value="T6A_TsaB"/>
</dbReference>